<evidence type="ECO:0000313" key="2">
    <source>
        <dbReference type="Proteomes" id="UP000027238"/>
    </source>
</evidence>
<organism evidence="1 2">
    <name type="scientific">Colletotrichum sublineola</name>
    <name type="common">Sorghum anthracnose fungus</name>
    <dbReference type="NCBI Taxonomy" id="1173701"/>
    <lineage>
        <taxon>Eukaryota</taxon>
        <taxon>Fungi</taxon>
        <taxon>Dikarya</taxon>
        <taxon>Ascomycota</taxon>
        <taxon>Pezizomycotina</taxon>
        <taxon>Sordariomycetes</taxon>
        <taxon>Hypocreomycetidae</taxon>
        <taxon>Glomerellales</taxon>
        <taxon>Glomerellaceae</taxon>
        <taxon>Colletotrichum</taxon>
        <taxon>Colletotrichum graminicola species complex</taxon>
    </lineage>
</organism>
<dbReference type="Proteomes" id="UP000027238">
    <property type="component" value="Unassembled WGS sequence"/>
</dbReference>
<sequence>MAGRLRSAAPVSFSIGSTAVAVAPREVGIGFPFTSSPRAAFSSTQSGERQGKMPRCMLPELLRCRTPRLISVIHDAKAVLFRKINTIMTLARENPTRGHGKRRSLYISRRIDAHTVPGSVPCAWTEQIWANMVRNCDILGEERIITPFINLTEVELPPDTGPGKDWDLCPSTATVSPTNEGFIWEFAQKASLPMACVRYFNPTAYYTPESLRGRRLCLPLTCETVVVDETTNIQDFVEKKLEGVVMYQFLE</sequence>
<accession>A0A066XLZ7</accession>
<dbReference type="EMBL" id="JMSE01000380">
    <property type="protein sequence ID" value="KDN70188.1"/>
    <property type="molecule type" value="Genomic_DNA"/>
</dbReference>
<evidence type="ECO:0000313" key="1">
    <source>
        <dbReference type="EMBL" id="KDN70188.1"/>
    </source>
</evidence>
<dbReference type="HOGENOM" id="CLU_1107053_0_0_1"/>
<dbReference type="AlphaFoldDB" id="A0A066XLZ7"/>
<name>A0A066XLZ7_COLSU</name>
<dbReference type="eggNOG" id="ENOG502RW3V">
    <property type="taxonomic scope" value="Eukaryota"/>
</dbReference>
<proteinExistence type="predicted"/>
<gene>
    <name evidence="1" type="ORF">CSUB01_07851</name>
</gene>
<reference evidence="2" key="1">
    <citation type="journal article" date="2014" name="Genome Announc.">
        <title>Draft genome sequence of Colletotrichum sublineola, a destructive pathogen of cultivated sorghum.</title>
        <authorList>
            <person name="Baroncelli R."/>
            <person name="Sanz-Martin J.M."/>
            <person name="Rech G.E."/>
            <person name="Sukno S.A."/>
            <person name="Thon M.R."/>
        </authorList>
    </citation>
    <scope>NUCLEOTIDE SEQUENCE [LARGE SCALE GENOMIC DNA]</scope>
    <source>
        <strain evidence="2">TX430BB</strain>
    </source>
</reference>
<dbReference type="OrthoDB" id="4850192at2759"/>
<comment type="caution">
    <text evidence="1">The sequence shown here is derived from an EMBL/GenBank/DDBJ whole genome shotgun (WGS) entry which is preliminary data.</text>
</comment>
<keyword evidence="2" id="KW-1185">Reference proteome</keyword>
<protein>
    <submittedName>
        <fullName evidence="1">Uncharacterized protein</fullName>
    </submittedName>
</protein>